<accession>A0A9D1FYB6</accession>
<reference evidence="2" key="1">
    <citation type="submission" date="2020-10" db="EMBL/GenBank/DDBJ databases">
        <authorList>
            <person name="Gilroy R."/>
        </authorList>
    </citation>
    <scope>NUCLEOTIDE SEQUENCE</scope>
    <source>
        <strain evidence="2">13766</strain>
    </source>
</reference>
<reference evidence="2" key="2">
    <citation type="journal article" date="2021" name="PeerJ">
        <title>Extensive microbial diversity within the chicken gut microbiome revealed by metagenomics and culture.</title>
        <authorList>
            <person name="Gilroy R."/>
            <person name="Ravi A."/>
            <person name="Getino M."/>
            <person name="Pursley I."/>
            <person name="Horton D.L."/>
            <person name="Alikhan N.F."/>
            <person name="Baker D."/>
            <person name="Gharbi K."/>
            <person name="Hall N."/>
            <person name="Watson M."/>
            <person name="Adriaenssens E.M."/>
            <person name="Foster-Nyarko E."/>
            <person name="Jarju S."/>
            <person name="Secka A."/>
            <person name="Antonio M."/>
            <person name="Oren A."/>
            <person name="Chaudhuri R.R."/>
            <person name="La Ragione R."/>
            <person name="Hildebrand F."/>
            <person name="Pallen M.J."/>
        </authorList>
    </citation>
    <scope>NUCLEOTIDE SEQUENCE</scope>
    <source>
        <strain evidence="2">13766</strain>
    </source>
</reference>
<name>A0A9D1FYB6_9FIRM</name>
<dbReference type="PROSITE" id="PS51841">
    <property type="entry name" value="LTD"/>
    <property type="match status" value="1"/>
</dbReference>
<keyword evidence="2" id="KW-0808">Transferase</keyword>
<dbReference type="InterPro" id="IPR059177">
    <property type="entry name" value="GH29D-like_dom"/>
</dbReference>
<dbReference type="Proteomes" id="UP000824140">
    <property type="component" value="Unassembled WGS sequence"/>
</dbReference>
<evidence type="ECO:0000313" key="2">
    <source>
        <dbReference type="EMBL" id="HIS91818.1"/>
    </source>
</evidence>
<organism evidence="2 3">
    <name type="scientific">Candidatus Alectryocaccomicrobium excrementavium</name>
    <dbReference type="NCBI Taxonomy" id="2840668"/>
    <lineage>
        <taxon>Bacteria</taxon>
        <taxon>Bacillati</taxon>
        <taxon>Bacillota</taxon>
        <taxon>Clostridia</taxon>
        <taxon>Candidatus Alectryocaccomicrobium</taxon>
    </lineage>
</organism>
<feature type="non-terminal residue" evidence="2">
    <location>
        <position position="1"/>
    </location>
</feature>
<proteinExistence type="predicted"/>
<feature type="domain" description="LTD" evidence="1">
    <location>
        <begin position="13"/>
        <end position="142"/>
    </location>
</feature>
<dbReference type="EMBL" id="DVJN01000040">
    <property type="protein sequence ID" value="HIS91818.1"/>
    <property type="molecule type" value="Genomic_DNA"/>
</dbReference>
<comment type="caution">
    <text evidence="2">The sequence shown here is derived from an EMBL/GenBank/DDBJ whole genome shotgun (WGS) entry which is preliminary data.</text>
</comment>
<dbReference type="AlphaFoldDB" id="A0A9D1FYB6"/>
<gene>
    <name evidence="2" type="ORF">IAA84_02245</name>
</gene>
<dbReference type="SUPFAM" id="SSF74853">
    <property type="entry name" value="Lamin A/C globular tail domain"/>
    <property type="match status" value="1"/>
</dbReference>
<protein>
    <submittedName>
        <fullName evidence="2">CotH kinase family protein</fullName>
    </submittedName>
</protein>
<sequence length="681" mass="76414">PGSANTAASAALIEGQFAAQNATGVYISEFGATTTELPYDWVEIFNSTNQTVDISGWGLSDDPSHPRKWQFPQGATIGAGEYMGVFCSGLDTYEDNTFHTNFSISATGGESLTLCTPEGEIFCRVPVLQQYTDMSYGRIYSQDGYFYFTDTTPRAANAMSGYRDRALSPEISVAGGLYTSGETLTVELSAPDGGRIYYTLDCSDPDENSILYTGPITISSTTILRAVSVKDGSLTSLPATASYLYDLHHTLQIVSLVTDPDNLFSDEKGIYTMGPNATSTYPYGSLGQGANFWMDWERDAHVEIFALDGSTVISQGCGIKLHGQYSRAEEQKAFKVIARSQYGDNRFRASLFPNRDYTEYQSFLLRASGQDTAQTFMRDSIITSFAADLDEGHVMYQDTALCVVYLNGEYWGCYNMRERVNAISIAQWEGWTSDPENIDLVKANTNVMQGSNETYEELRDWVEANGIDTDEKLAYVAERIDIKNYLDYVILQIYFANTDLLNVKKYRSAEEDGLWRWVLFDTDGGMVYIDQNSVGRMLNPAGAGRDNLTYNKILRALLKNEKVRDYFLTRFGELLVKWSAENVLARIDERYLALKPEMEMHYSKWPNQSTWEEEVQAIREWAMKRQYILFSKGYIQGMDASDPNDDLTDEEMQHYFGEAMAIQQAFQEGVSNGTISTDLPG</sequence>
<dbReference type="Gene3D" id="2.60.40.1260">
    <property type="entry name" value="Lamin Tail domain"/>
    <property type="match status" value="1"/>
</dbReference>
<dbReference type="GO" id="GO:0016301">
    <property type="term" value="F:kinase activity"/>
    <property type="evidence" value="ECO:0007669"/>
    <property type="project" value="UniProtKB-KW"/>
</dbReference>
<dbReference type="InterPro" id="IPR014867">
    <property type="entry name" value="Spore_coat_CotH_CotH2/3/7"/>
</dbReference>
<dbReference type="Pfam" id="PF13290">
    <property type="entry name" value="CHB_HEX_C_1"/>
    <property type="match status" value="1"/>
</dbReference>
<dbReference type="InterPro" id="IPR001322">
    <property type="entry name" value="Lamin_tail_dom"/>
</dbReference>
<dbReference type="Pfam" id="PF08757">
    <property type="entry name" value="CotH"/>
    <property type="match status" value="1"/>
</dbReference>
<evidence type="ECO:0000313" key="3">
    <source>
        <dbReference type="Proteomes" id="UP000824140"/>
    </source>
</evidence>
<dbReference type="InterPro" id="IPR036415">
    <property type="entry name" value="Lamin_tail_dom_sf"/>
</dbReference>
<evidence type="ECO:0000259" key="1">
    <source>
        <dbReference type="PROSITE" id="PS51841"/>
    </source>
</evidence>
<dbReference type="Pfam" id="PF00932">
    <property type="entry name" value="LTD"/>
    <property type="match status" value="1"/>
</dbReference>
<keyword evidence="2" id="KW-0418">Kinase</keyword>